<proteinExistence type="predicted"/>
<sequence length="366" mass="40526">MEWLGNSLSPLDEASDSSYGYGLGRPGYSNSKSCSSNTLACISSLSTMAPDDPEDMHHVDGAESPSKCEVREGLLSGRKHLRTAGDREWHTFTVRLLLPLEEDKSLFLEDSVSPLSEPETMGDIGHMVTRCRSASASPCFERCRSPQALNEADDKFRDYAKVIARDVARVYTGHEQVDQLRLEMAAVLRGYARKNPHLGYTQGMCFLAAVTCSKGRDSLIAEQLFADYMASFKLLWSQDFPLIDEGIPLLQSVLDKTDGQLSYHLFQTLGLNLTAVLPTAWLSMFGKWLPFEQLLETVPFLASAGLAGFLTVTIVILTSYRSDLLGHQTVEDALMFITALRRMPVPSNLMFSCQLTLPRVRAQVPG</sequence>
<comment type="caution">
    <text evidence="1">The sequence shown here is derived from an EMBL/GenBank/DDBJ whole genome shotgun (WGS) entry which is preliminary data.</text>
</comment>
<keyword evidence="2" id="KW-1185">Reference proteome</keyword>
<dbReference type="Gene3D" id="1.10.8.270">
    <property type="entry name" value="putative rabgap domain of human tbc1 domain family member 14 like domains"/>
    <property type="match status" value="1"/>
</dbReference>
<dbReference type="Proteomes" id="UP001642464">
    <property type="component" value="Unassembled WGS sequence"/>
</dbReference>
<organism evidence="1 2">
    <name type="scientific">Durusdinium trenchii</name>
    <dbReference type="NCBI Taxonomy" id="1381693"/>
    <lineage>
        <taxon>Eukaryota</taxon>
        <taxon>Sar</taxon>
        <taxon>Alveolata</taxon>
        <taxon>Dinophyceae</taxon>
        <taxon>Suessiales</taxon>
        <taxon>Symbiodiniaceae</taxon>
        <taxon>Durusdinium</taxon>
    </lineage>
</organism>
<gene>
    <name evidence="1" type="ORF">SCF082_LOCUS24945</name>
</gene>
<reference evidence="1 2" key="1">
    <citation type="submission" date="2024-02" db="EMBL/GenBank/DDBJ databases">
        <authorList>
            <person name="Chen Y."/>
            <person name="Shah S."/>
            <person name="Dougan E. K."/>
            <person name="Thang M."/>
            <person name="Chan C."/>
        </authorList>
    </citation>
    <scope>NUCLEOTIDE SEQUENCE [LARGE SCALE GENOMIC DNA]</scope>
</reference>
<dbReference type="InterPro" id="IPR000195">
    <property type="entry name" value="Rab-GAP-TBC_dom"/>
</dbReference>
<protein>
    <submittedName>
        <fullName evidence="1">Major basic nuclear protein 2</fullName>
    </submittedName>
</protein>
<accession>A0ABP0M0I9</accession>
<dbReference type="EMBL" id="CAXAMM010018580">
    <property type="protein sequence ID" value="CAK9043734.1"/>
    <property type="molecule type" value="Genomic_DNA"/>
</dbReference>
<dbReference type="SUPFAM" id="SSF47923">
    <property type="entry name" value="Ypt/Rab-GAP domain of gyp1p"/>
    <property type="match status" value="1"/>
</dbReference>
<dbReference type="InterPro" id="IPR035969">
    <property type="entry name" value="Rab-GAP_TBC_sf"/>
</dbReference>
<dbReference type="Pfam" id="PF00566">
    <property type="entry name" value="RabGAP-TBC"/>
    <property type="match status" value="1"/>
</dbReference>
<evidence type="ECO:0000313" key="2">
    <source>
        <dbReference type="Proteomes" id="UP001642464"/>
    </source>
</evidence>
<name>A0ABP0M0I9_9DINO</name>
<dbReference type="PROSITE" id="PS50086">
    <property type="entry name" value="TBC_RABGAP"/>
    <property type="match status" value="1"/>
</dbReference>
<evidence type="ECO:0000313" key="1">
    <source>
        <dbReference type="EMBL" id="CAK9043734.1"/>
    </source>
</evidence>
<dbReference type="Gene3D" id="1.10.472.80">
    <property type="entry name" value="Ypt/Rab-GAP domain of gyp1p, domain 3"/>
    <property type="match status" value="1"/>
</dbReference>